<comment type="caution">
    <text evidence="1">The sequence shown here is derived from an EMBL/GenBank/DDBJ whole genome shotgun (WGS) entry which is preliminary data.</text>
</comment>
<dbReference type="Proteomes" id="UP001519460">
    <property type="component" value="Unassembled WGS sequence"/>
</dbReference>
<keyword evidence="2" id="KW-1185">Reference proteome</keyword>
<reference evidence="1 2" key="1">
    <citation type="journal article" date="2023" name="Sci. Data">
        <title>Genome assembly of the Korean intertidal mud-creeper Batillaria attramentaria.</title>
        <authorList>
            <person name="Patra A.K."/>
            <person name="Ho P.T."/>
            <person name="Jun S."/>
            <person name="Lee S.J."/>
            <person name="Kim Y."/>
            <person name="Won Y.J."/>
        </authorList>
    </citation>
    <scope>NUCLEOTIDE SEQUENCE [LARGE SCALE GENOMIC DNA]</scope>
    <source>
        <strain evidence="1">Wonlab-2016</strain>
    </source>
</reference>
<dbReference type="EMBL" id="JACVVK020000277">
    <property type="protein sequence ID" value="KAK7480665.1"/>
    <property type="molecule type" value="Genomic_DNA"/>
</dbReference>
<organism evidence="1 2">
    <name type="scientific">Batillaria attramentaria</name>
    <dbReference type="NCBI Taxonomy" id="370345"/>
    <lineage>
        <taxon>Eukaryota</taxon>
        <taxon>Metazoa</taxon>
        <taxon>Spiralia</taxon>
        <taxon>Lophotrochozoa</taxon>
        <taxon>Mollusca</taxon>
        <taxon>Gastropoda</taxon>
        <taxon>Caenogastropoda</taxon>
        <taxon>Sorbeoconcha</taxon>
        <taxon>Cerithioidea</taxon>
        <taxon>Batillariidae</taxon>
        <taxon>Batillaria</taxon>
    </lineage>
</organism>
<proteinExistence type="predicted"/>
<evidence type="ECO:0000313" key="1">
    <source>
        <dbReference type="EMBL" id="KAK7480665.1"/>
    </source>
</evidence>
<dbReference type="AlphaFoldDB" id="A0ABD0JZX5"/>
<gene>
    <name evidence="1" type="ORF">BaRGS_00028137</name>
</gene>
<sequence>MTTLPQQLTIAPAVLQSVGKIDGYVSNIISLGPVVFLNSLERANFTSPVTLTIPAPHRVKGQHGHLVVVSVRPDNTCVPCSTGYQSSRREVTLTTWHMMG</sequence>
<protein>
    <submittedName>
        <fullName evidence="1">Uncharacterized protein</fullName>
    </submittedName>
</protein>
<accession>A0ABD0JZX5</accession>
<name>A0ABD0JZX5_9CAEN</name>
<evidence type="ECO:0000313" key="2">
    <source>
        <dbReference type="Proteomes" id="UP001519460"/>
    </source>
</evidence>